<dbReference type="AlphaFoldDB" id="A0A923TDY7"/>
<feature type="transmembrane region" description="Helical" evidence="1">
    <location>
        <begin position="34"/>
        <end position="53"/>
    </location>
</feature>
<feature type="transmembrane region" description="Helical" evidence="1">
    <location>
        <begin position="65"/>
        <end position="82"/>
    </location>
</feature>
<accession>A0A923TDY7</accession>
<evidence type="ECO:0000313" key="2">
    <source>
        <dbReference type="EMBL" id="MBC6995337.1"/>
    </source>
</evidence>
<keyword evidence="1" id="KW-1133">Transmembrane helix</keyword>
<gene>
    <name evidence="2" type="ORF">H9S92_14280</name>
</gene>
<reference evidence="2" key="1">
    <citation type="submission" date="2020-08" db="EMBL/GenBank/DDBJ databases">
        <title>Lewinella bacteria from marine environments.</title>
        <authorList>
            <person name="Zhong Y."/>
        </authorList>
    </citation>
    <scope>NUCLEOTIDE SEQUENCE</scope>
    <source>
        <strain evidence="2">KCTC 42187</strain>
    </source>
</reference>
<keyword evidence="1" id="KW-0472">Membrane</keyword>
<comment type="caution">
    <text evidence="2">The sequence shown here is derived from an EMBL/GenBank/DDBJ whole genome shotgun (WGS) entry which is preliminary data.</text>
</comment>
<protein>
    <submittedName>
        <fullName evidence="2">Uncharacterized protein</fullName>
    </submittedName>
</protein>
<dbReference type="Proteomes" id="UP000650081">
    <property type="component" value="Unassembled WGS sequence"/>
</dbReference>
<proteinExistence type="predicted"/>
<feature type="transmembrane region" description="Helical" evidence="1">
    <location>
        <begin position="6"/>
        <end position="27"/>
    </location>
</feature>
<organism evidence="2 3">
    <name type="scientific">Neolewinella lacunae</name>
    <dbReference type="NCBI Taxonomy" id="1517758"/>
    <lineage>
        <taxon>Bacteria</taxon>
        <taxon>Pseudomonadati</taxon>
        <taxon>Bacteroidota</taxon>
        <taxon>Saprospiria</taxon>
        <taxon>Saprospirales</taxon>
        <taxon>Lewinellaceae</taxon>
        <taxon>Neolewinella</taxon>
    </lineage>
</organism>
<name>A0A923TDY7_9BACT</name>
<evidence type="ECO:0000256" key="1">
    <source>
        <dbReference type="SAM" id="Phobius"/>
    </source>
</evidence>
<keyword evidence="1" id="KW-0812">Transmembrane</keyword>
<keyword evidence="3" id="KW-1185">Reference proteome</keyword>
<sequence>MPILLLLLGFFFPRVVIVLLYLFTGWWRAAFDSILWPVLGFLFMPLTVLWYGISETYFPGNVQTIGLVIAVLLDLGLIGGGARQRRR</sequence>
<evidence type="ECO:0000313" key="3">
    <source>
        <dbReference type="Proteomes" id="UP000650081"/>
    </source>
</evidence>
<dbReference type="RefSeq" id="WP_187467375.1">
    <property type="nucleotide sequence ID" value="NZ_JACSIT010000135.1"/>
</dbReference>
<dbReference type="EMBL" id="JACSIT010000135">
    <property type="protein sequence ID" value="MBC6995337.1"/>
    <property type="molecule type" value="Genomic_DNA"/>
</dbReference>